<evidence type="ECO:0000256" key="8">
    <source>
        <dbReference type="ARBA" id="ARBA00023306"/>
    </source>
</evidence>
<dbReference type="HAMAP" id="MF_02204">
    <property type="entry name" value="Pal"/>
    <property type="match status" value="1"/>
</dbReference>
<feature type="domain" description="OmpA-like" evidence="13">
    <location>
        <begin position="66"/>
        <end position="181"/>
    </location>
</feature>
<evidence type="ECO:0000313" key="14">
    <source>
        <dbReference type="EMBL" id="ALO46620.1"/>
    </source>
</evidence>
<dbReference type="InterPro" id="IPR036737">
    <property type="entry name" value="OmpA-like_sf"/>
</dbReference>
<comment type="similarity">
    <text evidence="9">Belongs to the Pal lipoprotein family.</text>
</comment>
<reference evidence="14 15" key="1">
    <citation type="submission" date="2015-11" db="EMBL/GenBank/DDBJ databases">
        <authorList>
            <person name="Zhang Y."/>
            <person name="Guo Z."/>
        </authorList>
    </citation>
    <scope>NUCLEOTIDE SEQUENCE [LARGE SCALE GENOMIC DNA]</scope>
    <source>
        <strain evidence="14 15">KCTC 32221</strain>
    </source>
</reference>
<feature type="chain" id="PRO_5006601552" description="Peptidoglycan-associated protein" evidence="12">
    <location>
        <begin position="23"/>
        <end position="181"/>
    </location>
</feature>
<evidence type="ECO:0000256" key="9">
    <source>
        <dbReference type="HAMAP-Rule" id="MF_02204"/>
    </source>
</evidence>
<evidence type="ECO:0000256" key="2">
    <source>
        <dbReference type="ARBA" id="ARBA00022618"/>
    </source>
</evidence>
<comment type="subcellular location">
    <subcellularLocation>
        <location evidence="1">Cell outer membrane</location>
    </subcellularLocation>
</comment>
<protein>
    <recommendedName>
        <fullName evidence="9">Peptidoglycan-associated protein</fullName>
    </recommendedName>
</protein>
<evidence type="ECO:0000256" key="12">
    <source>
        <dbReference type="SAM" id="SignalP"/>
    </source>
</evidence>
<dbReference type="PANTHER" id="PTHR30329">
    <property type="entry name" value="STATOR ELEMENT OF FLAGELLAR MOTOR COMPLEX"/>
    <property type="match status" value="1"/>
</dbReference>
<dbReference type="Proteomes" id="UP000065641">
    <property type="component" value="Chromosome"/>
</dbReference>
<dbReference type="InterPro" id="IPR014169">
    <property type="entry name" value="Pal_lipo_C"/>
</dbReference>
<comment type="subunit">
    <text evidence="9">The Tol-Pal system is composed of five core proteins: the inner membrane proteins TolA, TolQ and TolR, the periplasmic protein TolB and the outer membrane protein Pal. They form a network linking the inner and outer membranes and the peptidoglycan layer.</text>
</comment>
<keyword evidence="7" id="KW-0449">Lipoprotein</keyword>
<gene>
    <name evidence="9" type="primary">pal</name>
    <name evidence="14" type="ORF">PS2015_1979</name>
</gene>
<keyword evidence="8 9" id="KW-0131">Cell cycle</keyword>
<comment type="function">
    <text evidence="9">Part of the Tol-Pal system, which plays a role in outer membrane invagination during cell division and is important for maintaining outer membrane integrity.</text>
</comment>
<dbReference type="KEGG" id="pspi:PS2015_1979"/>
<dbReference type="GO" id="GO:0051301">
    <property type="term" value="P:cell division"/>
    <property type="evidence" value="ECO:0007669"/>
    <property type="project" value="UniProtKB-UniRule"/>
</dbReference>
<evidence type="ECO:0000256" key="7">
    <source>
        <dbReference type="ARBA" id="ARBA00023288"/>
    </source>
</evidence>
<keyword evidence="6" id="KW-0998">Cell outer membrane</keyword>
<keyword evidence="3 12" id="KW-0732">Signal</keyword>
<evidence type="ECO:0000256" key="10">
    <source>
        <dbReference type="PROSITE-ProRule" id="PRU00473"/>
    </source>
</evidence>
<evidence type="ECO:0000313" key="15">
    <source>
        <dbReference type="Proteomes" id="UP000065641"/>
    </source>
</evidence>
<keyword evidence="2 9" id="KW-0132">Cell division</keyword>
<dbReference type="STRING" id="1249552.PS2015_1979"/>
<dbReference type="Pfam" id="PF00691">
    <property type="entry name" value="OmpA"/>
    <property type="match status" value="1"/>
</dbReference>
<evidence type="ECO:0000256" key="11">
    <source>
        <dbReference type="SAM" id="Coils"/>
    </source>
</evidence>
<keyword evidence="5" id="KW-0564">Palmitate</keyword>
<evidence type="ECO:0000256" key="6">
    <source>
        <dbReference type="ARBA" id="ARBA00023237"/>
    </source>
</evidence>
<keyword evidence="11" id="KW-0175">Coiled coil</keyword>
<evidence type="ECO:0000256" key="3">
    <source>
        <dbReference type="ARBA" id="ARBA00022729"/>
    </source>
</evidence>
<organism evidence="14 15">
    <name type="scientific">Pseudohongiella spirulinae</name>
    <dbReference type="NCBI Taxonomy" id="1249552"/>
    <lineage>
        <taxon>Bacteria</taxon>
        <taxon>Pseudomonadati</taxon>
        <taxon>Pseudomonadota</taxon>
        <taxon>Gammaproteobacteria</taxon>
        <taxon>Pseudomonadales</taxon>
        <taxon>Pseudohongiellaceae</taxon>
        <taxon>Pseudohongiella</taxon>
    </lineage>
</organism>
<dbReference type="PRINTS" id="PR01021">
    <property type="entry name" value="OMPADOMAIN"/>
</dbReference>
<evidence type="ECO:0000256" key="4">
    <source>
        <dbReference type="ARBA" id="ARBA00023136"/>
    </source>
</evidence>
<dbReference type="PROSITE" id="PS51123">
    <property type="entry name" value="OMPA_2"/>
    <property type="match status" value="1"/>
</dbReference>
<accession>A0A0S2KE66</accession>
<dbReference type="NCBIfam" id="TIGR02802">
    <property type="entry name" value="Pal_lipo"/>
    <property type="match status" value="1"/>
</dbReference>
<evidence type="ECO:0000256" key="1">
    <source>
        <dbReference type="ARBA" id="ARBA00004442"/>
    </source>
</evidence>
<dbReference type="CDD" id="cd07185">
    <property type="entry name" value="OmpA_C-like"/>
    <property type="match status" value="1"/>
</dbReference>
<dbReference type="InterPro" id="IPR006664">
    <property type="entry name" value="OMP_bac"/>
</dbReference>
<dbReference type="PATRIC" id="fig|1249552.3.peg.1985"/>
<dbReference type="InterPro" id="IPR039001">
    <property type="entry name" value="Pal"/>
</dbReference>
<proteinExistence type="inferred from homology"/>
<evidence type="ECO:0000256" key="5">
    <source>
        <dbReference type="ARBA" id="ARBA00023139"/>
    </source>
</evidence>
<keyword evidence="15" id="KW-1185">Reference proteome</keyword>
<sequence precursor="true">MGTQMNNILKTTALALSMFALAACSSTSEPEETMPVAQESAGESAAARAARLEQERLERERQEQQRREQAALNTTVFYFDFDVAEFQPSDRETLIVHARNLAANPNRRVRLEGHADERGTREYNLALGERRANNIRDFLIVNGASRNQLETVSYGEERPAVRGQTEDAYRQNRRVEIQPAG</sequence>
<dbReference type="PANTHER" id="PTHR30329:SF21">
    <property type="entry name" value="LIPOPROTEIN YIAD-RELATED"/>
    <property type="match status" value="1"/>
</dbReference>
<name>A0A0S2KE66_9GAMM</name>
<dbReference type="InterPro" id="IPR006665">
    <property type="entry name" value="OmpA-like"/>
</dbReference>
<dbReference type="InterPro" id="IPR050330">
    <property type="entry name" value="Bact_OuterMem_StrucFunc"/>
</dbReference>
<feature type="coiled-coil region" evidence="11">
    <location>
        <begin position="47"/>
        <end position="74"/>
    </location>
</feature>
<dbReference type="GO" id="GO:0009279">
    <property type="term" value="C:cell outer membrane"/>
    <property type="evidence" value="ECO:0007669"/>
    <property type="project" value="UniProtKB-SubCell"/>
</dbReference>
<dbReference type="SUPFAM" id="SSF103088">
    <property type="entry name" value="OmpA-like"/>
    <property type="match status" value="1"/>
</dbReference>
<dbReference type="EMBL" id="CP013189">
    <property type="protein sequence ID" value="ALO46620.1"/>
    <property type="molecule type" value="Genomic_DNA"/>
</dbReference>
<dbReference type="AlphaFoldDB" id="A0A0S2KE66"/>
<evidence type="ECO:0000259" key="13">
    <source>
        <dbReference type="PROSITE" id="PS51123"/>
    </source>
</evidence>
<keyword evidence="4 10" id="KW-0472">Membrane</keyword>
<dbReference type="Gene3D" id="3.30.1330.60">
    <property type="entry name" value="OmpA-like domain"/>
    <property type="match status" value="1"/>
</dbReference>
<feature type="signal peptide" evidence="12">
    <location>
        <begin position="1"/>
        <end position="22"/>
    </location>
</feature>